<sequence length="633" mass="63947">MTASCHDAPGSGGTALAGAPVVVLLGNPNAGKSTLFNSATGARQHVVNAPGTTVEVAEGTWRTPHGTVRLIDAPGTYSLVARSPDEIVAAHAATGADGPAPDALVVVADATTLPRALVLLGQVLAPGAVSDRTRVVVALTMLDAARAQGVTLDATALSGVLGLPVVGVDPRSGAGLDALADMLVADSPGTAAPRPASDDAADVFAWTATVVDVLGDATAPRVRTTLSDHVDAALLRPWVGLPVFGLVLWALLWLATTATAPVMDGVGRLVTWLGELIRPVVPGPAWVGGLLVDGVLQGVGTVLSFLPLLAIVFGAIAVLEDSGYLARVAVVTDRAVRRLGLDGRAVLPLVLGFGCNVPALTATRTLPNARARLLVGLVIPWTTCPARLTVYLLVATAVAPEHAAIVVAAAYLASVVLVVGGAWVLQRTLVRDLVPEGLVLALPAYHRPGLRATARSIGARCASFVRRAGSVIVATLVVLWVLLAVPTTGSHAVGNVPVADSAYGAVAHGLAPALAPAGLDDWHVAGALVTGVVAKEVVVGALAQAYAVDEPAGAGPSTLTEHLSASLEVSSGGAATAAGIALVVFVLAYTPCIATIGEQRRLFGTRIAVLAALGQLAVAWTLAVLVFQCGRLL</sequence>
<dbReference type="InterPro" id="IPR011640">
    <property type="entry name" value="Fe2_transport_prot_B_C"/>
</dbReference>
<dbReference type="RefSeq" id="WP_192280046.1">
    <property type="nucleotide sequence ID" value="NZ_JACZDF010000004.1"/>
</dbReference>
<protein>
    <submittedName>
        <fullName evidence="3">Ferrous iron transporter B</fullName>
    </submittedName>
</protein>
<dbReference type="Gene3D" id="3.40.50.300">
    <property type="entry name" value="P-loop containing nucleotide triphosphate hydrolases"/>
    <property type="match status" value="1"/>
</dbReference>
<evidence type="ECO:0000313" key="4">
    <source>
        <dbReference type="Proteomes" id="UP000642107"/>
    </source>
</evidence>
<feature type="transmembrane region" description="Helical" evidence="1">
    <location>
        <begin position="373"/>
        <end position="397"/>
    </location>
</feature>
<accession>A0ABR9DRK4</accession>
<keyword evidence="1" id="KW-0472">Membrane</keyword>
<evidence type="ECO:0000256" key="1">
    <source>
        <dbReference type="SAM" id="Phobius"/>
    </source>
</evidence>
<feature type="transmembrane region" description="Helical" evidence="1">
    <location>
        <begin position="403"/>
        <end position="425"/>
    </location>
</feature>
<keyword evidence="4" id="KW-1185">Reference proteome</keyword>
<feature type="transmembrane region" description="Helical" evidence="1">
    <location>
        <begin position="295"/>
        <end position="319"/>
    </location>
</feature>
<feature type="transmembrane region" description="Helical" evidence="1">
    <location>
        <begin position="233"/>
        <end position="255"/>
    </location>
</feature>
<proteinExistence type="predicted"/>
<dbReference type="Pfam" id="PF07664">
    <property type="entry name" value="FeoB_C"/>
    <property type="match status" value="1"/>
</dbReference>
<dbReference type="Pfam" id="PF02421">
    <property type="entry name" value="FeoB_N"/>
    <property type="match status" value="1"/>
</dbReference>
<dbReference type="InterPro" id="IPR030389">
    <property type="entry name" value="G_FEOB_dom"/>
</dbReference>
<dbReference type="PROSITE" id="PS51711">
    <property type="entry name" value="G_FEOB"/>
    <property type="match status" value="1"/>
</dbReference>
<dbReference type="EMBL" id="JACZDF010000004">
    <property type="protein sequence ID" value="MBD9699750.1"/>
    <property type="molecule type" value="Genomic_DNA"/>
</dbReference>
<keyword evidence="1" id="KW-0812">Transmembrane</keyword>
<feature type="transmembrane region" description="Helical" evidence="1">
    <location>
        <begin position="574"/>
        <end position="596"/>
    </location>
</feature>
<gene>
    <name evidence="3" type="ORF">IGS67_09640</name>
</gene>
<dbReference type="PANTHER" id="PTHR43185:SF1">
    <property type="entry name" value="FE(2+) TRANSPORTER FEOB"/>
    <property type="match status" value="1"/>
</dbReference>
<dbReference type="InterPro" id="IPR050860">
    <property type="entry name" value="FeoB_GTPase"/>
</dbReference>
<dbReference type="InterPro" id="IPR027417">
    <property type="entry name" value="P-loop_NTPase"/>
</dbReference>
<comment type="caution">
    <text evidence="3">The sequence shown here is derived from an EMBL/GenBank/DDBJ whole genome shotgun (WGS) entry which is preliminary data.</text>
</comment>
<evidence type="ECO:0000313" key="3">
    <source>
        <dbReference type="EMBL" id="MBD9699750.1"/>
    </source>
</evidence>
<reference evidence="3 4" key="1">
    <citation type="submission" date="2020-09" db="EMBL/GenBank/DDBJ databases">
        <title>Flavimobilis rhizosphaerae sp. nov., isolated from rhizosphere soil of Spartina alterniflora.</title>
        <authorList>
            <person name="Hanqin C."/>
        </authorList>
    </citation>
    <scope>NUCLEOTIDE SEQUENCE [LARGE SCALE GENOMIC DNA]</scope>
    <source>
        <strain evidence="3 4">GY 10621</strain>
    </source>
</reference>
<evidence type="ECO:0000259" key="2">
    <source>
        <dbReference type="PROSITE" id="PS51711"/>
    </source>
</evidence>
<organism evidence="3 4">
    <name type="scientific">Flavimobilis rhizosphaerae</name>
    <dbReference type="NCBI Taxonomy" id="2775421"/>
    <lineage>
        <taxon>Bacteria</taxon>
        <taxon>Bacillati</taxon>
        <taxon>Actinomycetota</taxon>
        <taxon>Actinomycetes</taxon>
        <taxon>Micrococcales</taxon>
        <taxon>Jonesiaceae</taxon>
        <taxon>Flavimobilis</taxon>
    </lineage>
</organism>
<dbReference type="Pfam" id="PF07670">
    <property type="entry name" value="Gate"/>
    <property type="match status" value="2"/>
</dbReference>
<feature type="transmembrane region" description="Helical" evidence="1">
    <location>
        <begin position="464"/>
        <end position="485"/>
    </location>
</feature>
<feature type="domain" description="FeoB-type G" evidence="2">
    <location>
        <begin position="19"/>
        <end position="189"/>
    </location>
</feature>
<dbReference type="PANTHER" id="PTHR43185">
    <property type="entry name" value="FERROUS IRON TRANSPORT PROTEIN B"/>
    <property type="match status" value="1"/>
</dbReference>
<name>A0ABR9DRK4_9MICO</name>
<dbReference type="Proteomes" id="UP000642107">
    <property type="component" value="Unassembled WGS sequence"/>
</dbReference>
<dbReference type="SUPFAM" id="SSF52540">
    <property type="entry name" value="P-loop containing nucleoside triphosphate hydrolases"/>
    <property type="match status" value="1"/>
</dbReference>
<feature type="transmembrane region" description="Helical" evidence="1">
    <location>
        <begin position="608"/>
        <end position="627"/>
    </location>
</feature>
<dbReference type="InterPro" id="IPR011642">
    <property type="entry name" value="Gate_dom"/>
</dbReference>
<keyword evidence="1" id="KW-1133">Transmembrane helix</keyword>